<comment type="caution">
    <text evidence="11">The sequence shown here is derived from an EMBL/GenBank/DDBJ whole genome shotgun (WGS) entry which is preliminary data.</text>
</comment>
<evidence type="ECO:0000256" key="9">
    <source>
        <dbReference type="ARBA" id="ARBA00023026"/>
    </source>
</evidence>
<keyword evidence="4" id="KW-1003">Cell membrane</keyword>
<dbReference type="GO" id="GO:0000155">
    <property type="term" value="F:phosphorelay sensor kinase activity"/>
    <property type="evidence" value="ECO:0007669"/>
    <property type="project" value="InterPro"/>
</dbReference>
<evidence type="ECO:0000256" key="1">
    <source>
        <dbReference type="ARBA" id="ARBA00000085"/>
    </source>
</evidence>
<evidence type="ECO:0000259" key="10">
    <source>
        <dbReference type="PROSITE" id="PS50109"/>
    </source>
</evidence>
<dbReference type="InterPro" id="IPR005467">
    <property type="entry name" value="His_kinase_dom"/>
</dbReference>
<evidence type="ECO:0000256" key="2">
    <source>
        <dbReference type="ARBA" id="ARBA00004651"/>
    </source>
</evidence>
<protein>
    <recommendedName>
        <fullName evidence="3">histidine kinase</fullName>
        <ecNumber evidence="3">2.7.13.3</ecNumber>
    </recommendedName>
</protein>
<dbReference type="Proteomes" id="UP000236642">
    <property type="component" value="Unassembled WGS sequence"/>
</dbReference>
<keyword evidence="8" id="KW-0902">Two-component regulatory system</keyword>
<evidence type="ECO:0000256" key="3">
    <source>
        <dbReference type="ARBA" id="ARBA00012438"/>
    </source>
</evidence>
<proteinExistence type="predicted"/>
<dbReference type="PANTHER" id="PTHR44936">
    <property type="entry name" value="SENSOR PROTEIN CREC"/>
    <property type="match status" value="1"/>
</dbReference>
<dbReference type="Gene3D" id="1.10.287.130">
    <property type="match status" value="1"/>
</dbReference>
<feature type="domain" description="Histidine kinase" evidence="10">
    <location>
        <begin position="4"/>
        <end position="221"/>
    </location>
</feature>
<dbReference type="Gene3D" id="3.30.565.10">
    <property type="entry name" value="Histidine kinase-like ATPase, C-terminal domain"/>
    <property type="match status" value="1"/>
</dbReference>
<dbReference type="InterPro" id="IPR036097">
    <property type="entry name" value="HisK_dim/P_sf"/>
</dbReference>
<keyword evidence="6 11" id="KW-0808">Transferase</keyword>
<dbReference type="SUPFAM" id="SSF47384">
    <property type="entry name" value="Homodimeric domain of signal transducing histidine kinase"/>
    <property type="match status" value="1"/>
</dbReference>
<evidence type="ECO:0000256" key="6">
    <source>
        <dbReference type="ARBA" id="ARBA00022679"/>
    </source>
</evidence>
<gene>
    <name evidence="11" type="primary">divJ</name>
    <name evidence="11" type="ORF">HRbin22_02629</name>
</gene>
<dbReference type="EC" id="2.7.13.3" evidence="3"/>
<dbReference type="SMART" id="SM00387">
    <property type="entry name" value="HATPase_c"/>
    <property type="match status" value="1"/>
</dbReference>
<sequence length="224" mass="24850">MIQNVSHELRTPLAVAMGYLELLAEGALGPLNPEQWEAIAVSRERLRELHRYVELLLTLQATRAGELARIPLDLKQLVQEILHRWRARLDPGRYPVVTRLPVEDVWLIGDPEGLIRAIGEVLDNAAKFSPRGGTIEIALEAEGGQVRLWVRDEGIGISEEQIGRIGQPFYQVEGGTTRRFRGMGIGLAVVRAVVEAHGGKLHIRPRSPRGTEVLLTLPRAQPAP</sequence>
<keyword evidence="9" id="KW-0843">Virulence</keyword>
<reference evidence="12" key="1">
    <citation type="submission" date="2017-09" db="EMBL/GenBank/DDBJ databases">
        <title>Metaegenomics of thermophilic ammonia-oxidizing enrichment culture.</title>
        <authorList>
            <person name="Kato S."/>
            <person name="Suzuki K."/>
        </authorList>
    </citation>
    <scope>NUCLEOTIDE SEQUENCE [LARGE SCALE GENOMIC DNA]</scope>
</reference>
<keyword evidence="5" id="KW-0597">Phosphoprotein</keyword>
<organism evidence="11 12">
    <name type="scientific">Candidatus Thermoflexus japonica</name>
    <dbReference type="NCBI Taxonomy" id="2035417"/>
    <lineage>
        <taxon>Bacteria</taxon>
        <taxon>Bacillati</taxon>
        <taxon>Chloroflexota</taxon>
        <taxon>Thermoflexia</taxon>
        <taxon>Thermoflexales</taxon>
        <taxon>Thermoflexaceae</taxon>
        <taxon>Thermoflexus</taxon>
    </lineage>
</organism>
<dbReference type="Pfam" id="PF02518">
    <property type="entry name" value="HATPase_c"/>
    <property type="match status" value="1"/>
</dbReference>
<accession>A0A2H5YAD4</accession>
<dbReference type="InterPro" id="IPR003661">
    <property type="entry name" value="HisK_dim/P_dom"/>
</dbReference>
<keyword evidence="7 11" id="KW-0418">Kinase</keyword>
<dbReference type="InterPro" id="IPR036890">
    <property type="entry name" value="HATPase_C_sf"/>
</dbReference>
<keyword evidence="4" id="KW-0472">Membrane</keyword>
<evidence type="ECO:0000313" key="11">
    <source>
        <dbReference type="EMBL" id="GBD10357.1"/>
    </source>
</evidence>
<dbReference type="AlphaFoldDB" id="A0A2H5YAD4"/>
<dbReference type="Pfam" id="PF00512">
    <property type="entry name" value="HisKA"/>
    <property type="match status" value="1"/>
</dbReference>
<dbReference type="InterPro" id="IPR003594">
    <property type="entry name" value="HATPase_dom"/>
</dbReference>
<dbReference type="CDD" id="cd00082">
    <property type="entry name" value="HisKA"/>
    <property type="match status" value="1"/>
</dbReference>
<dbReference type="SMART" id="SM00388">
    <property type="entry name" value="HisKA"/>
    <property type="match status" value="1"/>
</dbReference>
<dbReference type="GO" id="GO:0005886">
    <property type="term" value="C:plasma membrane"/>
    <property type="evidence" value="ECO:0007669"/>
    <property type="project" value="UniProtKB-SubCell"/>
</dbReference>
<comment type="subcellular location">
    <subcellularLocation>
        <location evidence="2">Cell membrane</location>
        <topology evidence="2">Multi-pass membrane protein</topology>
    </subcellularLocation>
</comment>
<dbReference type="PROSITE" id="PS50109">
    <property type="entry name" value="HIS_KIN"/>
    <property type="match status" value="1"/>
</dbReference>
<evidence type="ECO:0000256" key="7">
    <source>
        <dbReference type="ARBA" id="ARBA00022777"/>
    </source>
</evidence>
<comment type="catalytic activity">
    <reaction evidence="1">
        <text>ATP + protein L-histidine = ADP + protein N-phospho-L-histidine.</text>
        <dbReference type="EC" id="2.7.13.3"/>
    </reaction>
</comment>
<dbReference type="SUPFAM" id="SSF55874">
    <property type="entry name" value="ATPase domain of HSP90 chaperone/DNA topoisomerase II/histidine kinase"/>
    <property type="match status" value="1"/>
</dbReference>
<evidence type="ECO:0000256" key="8">
    <source>
        <dbReference type="ARBA" id="ARBA00023012"/>
    </source>
</evidence>
<dbReference type="EMBL" id="BEHY01000174">
    <property type="protein sequence ID" value="GBD10357.1"/>
    <property type="molecule type" value="Genomic_DNA"/>
</dbReference>
<dbReference type="InterPro" id="IPR004358">
    <property type="entry name" value="Sig_transdc_His_kin-like_C"/>
</dbReference>
<evidence type="ECO:0000313" key="12">
    <source>
        <dbReference type="Proteomes" id="UP000236642"/>
    </source>
</evidence>
<evidence type="ECO:0000256" key="5">
    <source>
        <dbReference type="ARBA" id="ARBA00022553"/>
    </source>
</evidence>
<dbReference type="PANTHER" id="PTHR44936:SF9">
    <property type="entry name" value="SENSOR PROTEIN CREC"/>
    <property type="match status" value="1"/>
</dbReference>
<evidence type="ECO:0000256" key="4">
    <source>
        <dbReference type="ARBA" id="ARBA00022475"/>
    </source>
</evidence>
<dbReference type="PRINTS" id="PR00344">
    <property type="entry name" value="BCTRLSENSOR"/>
</dbReference>
<name>A0A2H5YAD4_9CHLR</name>
<dbReference type="InterPro" id="IPR050980">
    <property type="entry name" value="2C_sensor_his_kinase"/>
</dbReference>